<name>A0A9Q3GBP5_9BASI</name>
<comment type="caution">
    <text evidence="1">The sequence shown here is derived from an EMBL/GenBank/DDBJ whole genome shotgun (WGS) entry which is preliminary data.</text>
</comment>
<reference evidence="1" key="1">
    <citation type="submission" date="2021-03" db="EMBL/GenBank/DDBJ databases">
        <title>Draft genome sequence of rust myrtle Austropuccinia psidii MF-1, a brazilian biotype.</title>
        <authorList>
            <person name="Quecine M.C."/>
            <person name="Pachon D.M.R."/>
            <person name="Bonatelli M.L."/>
            <person name="Correr F.H."/>
            <person name="Franceschini L.M."/>
            <person name="Leite T.F."/>
            <person name="Margarido G.R.A."/>
            <person name="Almeida C.A."/>
            <person name="Ferrarezi J.A."/>
            <person name="Labate C.A."/>
        </authorList>
    </citation>
    <scope>NUCLEOTIDE SEQUENCE</scope>
    <source>
        <strain evidence="1">MF-1</strain>
    </source>
</reference>
<evidence type="ECO:0008006" key="3">
    <source>
        <dbReference type="Google" id="ProtNLM"/>
    </source>
</evidence>
<dbReference type="AlphaFoldDB" id="A0A9Q3GBP5"/>
<proteinExistence type="predicted"/>
<dbReference type="Proteomes" id="UP000765509">
    <property type="component" value="Unassembled WGS sequence"/>
</dbReference>
<evidence type="ECO:0000313" key="1">
    <source>
        <dbReference type="EMBL" id="MBW0460392.1"/>
    </source>
</evidence>
<gene>
    <name evidence="1" type="ORF">O181_000107</name>
</gene>
<evidence type="ECO:0000313" key="2">
    <source>
        <dbReference type="Proteomes" id="UP000765509"/>
    </source>
</evidence>
<dbReference type="EMBL" id="AVOT02000009">
    <property type="protein sequence ID" value="MBW0460392.1"/>
    <property type="molecule type" value="Genomic_DNA"/>
</dbReference>
<protein>
    <recommendedName>
        <fullName evidence="3">Kinesin motor domain-containing protein</fullName>
    </recommendedName>
</protein>
<sequence length="105" mass="11802">MQQVLRLYPEDSESVQIVDLSGNSNSPMRETAKCRFLAHVITSLKSAQGKSNIINSNATNAKLHSTTIGNNASRIMKLLEDVRNVSLILQIWQRQRHRTLTGDKL</sequence>
<accession>A0A9Q3GBP5</accession>
<keyword evidence="2" id="KW-1185">Reference proteome</keyword>
<organism evidence="1 2">
    <name type="scientific">Austropuccinia psidii MF-1</name>
    <dbReference type="NCBI Taxonomy" id="1389203"/>
    <lineage>
        <taxon>Eukaryota</taxon>
        <taxon>Fungi</taxon>
        <taxon>Dikarya</taxon>
        <taxon>Basidiomycota</taxon>
        <taxon>Pucciniomycotina</taxon>
        <taxon>Pucciniomycetes</taxon>
        <taxon>Pucciniales</taxon>
        <taxon>Sphaerophragmiaceae</taxon>
        <taxon>Austropuccinia</taxon>
    </lineage>
</organism>